<sequence>MVIMVIIIRQLTRPFTVKQLQQLLSKFGQIAENGFWIDNIKSMCIVKYSSVEEAVIARGRLHNVVWPSCSPRMLKVDYTDELRNSELKRHIEGDKRTEGKDKKDPTHETKETIDGSNAPNLRISVNVDVDQSKRQLHVSSSTREKSSKEVDKELKNRDHDRERRRRRASDSPRHVDEKRVRRSSPWRDEHRGRRPVEGQNKEPEKRLKTADELYQKTKTQPAIYFLPLTDDQVSEIYLFLWEMKLVRLYLQIC</sequence>
<dbReference type="InterPro" id="IPR034257">
    <property type="entry name" value="Acinus_RRM"/>
</dbReference>
<dbReference type="Gene3D" id="3.30.70.330">
    <property type="match status" value="1"/>
</dbReference>
<dbReference type="EMBL" id="UYYG01001174">
    <property type="protein sequence ID" value="VDN58975.1"/>
    <property type="molecule type" value="Genomic_DNA"/>
</dbReference>
<keyword evidence="1" id="KW-0694">RNA-binding</keyword>
<organism evidence="5 7">
    <name type="scientific">Dracunculus medinensis</name>
    <name type="common">Guinea worm</name>
    <dbReference type="NCBI Taxonomy" id="318479"/>
    <lineage>
        <taxon>Eukaryota</taxon>
        <taxon>Metazoa</taxon>
        <taxon>Ecdysozoa</taxon>
        <taxon>Nematoda</taxon>
        <taxon>Chromadorea</taxon>
        <taxon>Rhabditida</taxon>
        <taxon>Spirurina</taxon>
        <taxon>Dracunculoidea</taxon>
        <taxon>Dracunculidae</taxon>
        <taxon>Dracunculus</taxon>
    </lineage>
</organism>
<evidence type="ECO:0000313" key="5">
    <source>
        <dbReference type="Proteomes" id="UP000038040"/>
    </source>
</evidence>
<feature type="region of interest" description="Disordered" evidence="2">
    <location>
        <begin position="89"/>
        <end position="207"/>
    </location>
</feature>
<feature type="compositionally biased region" description="Basic and acidic residues" evidence="2">
    <location>
        <begin position="89"/>
        <end position="113"/>
    </location>
</feature>
<dbReference type="GO" id="GO:0071011">
    <property type="term" value="C:precatalytic spliceosome"/>
    <property type="evidence" value="ECO:0007669"/>
    <property type="project" value="TreeGrafter"/>
</dbReference>
<dbReference type="PROSITE" id="PS50102">
    <property type="entry name" value="RRM"/>
    <property type="match status" value="1"/>
</dbReference>
<dbReference type="Proteomes" id="UP000274756">
    <property type="component" value="Unassembled WGS sequence"/>
</dbReference>
<feature type="domain" description="RRM" evidence="3">
    <location>
        <begin position="4"/>
        <end position="81"/>
    </location>
</feature>
<protein>
    <submittedName>
        <fullName evidence="7">RRM domain-containing protein</fullName>
    </submittedName>
</protein>
<dbReference type="GO" id="GO:0008380">
    <property type="term" value="P:RNA splicing"/>
    <property type="evidence" value="ECO:0007669"/>
    <property type="project" value="TreeGrafter"/>
</dbReference>
<gene>
    <name evidence="4" type="ORF">DME_LOCUS8948</name>
</gene>
<dbReference type="InterPro" id="IPR032552">
    <property type="entry name" value="RSB_motif"/>
</dbReference>
<dbReference type="Proteomes" id="UP000038040">
    <property type="component" value="Unplaced"/>
</dbReference>
<evidence type="ECO:0000259" key="3">
    <source>
        <dbReference type="PROSITE" id="PS50102"/>
    </source>
</evidence>
<dbReference type="OrthoDB" id="5348404at2759"/>
<proteinExistence type="predicted"/>
<keyword evidence="6" id="KW-1185">Reference proteome</keyword>
<dbReference type="SUPFAM" id="SSF54928">
    <property type="entry name" value="RNA-binding domain, RBD"/>
    <property type="match status" value="1"/>
</dbReference>
<dbReference type="WBParaSite" id="DME_0000514901-mRNA-1">
    <property type="protein sequence ID" value="DME_0000514901-mRNA-1"/>
    <property type="gene ID" value="DME_0000514901"/>
</dbReference>
<evidence type="ECO:0000256" key="2">
    <source>
        <dbReference type="SAM" id="MobiDB-lite"/>
    </source>
</evidence>
<dbReference type="InterPro" id="IPR012677">
    <property type="entry name" value="Nucleotide-bd_a/b_plait_sf"/>
</dbReference>
<evidence type="ECO:0000256" key="1">
    <source>
        <dbReference type="PROSITE-ProRule" id="PRU00176"/>
    </source>
</evidence>
<evidence type="ECO:0000313" key="7">
    <source>
        <dbReference type="WBParaSite" id="DME_0000514901-mRNA-1"/>
    </source>
</evidence>
<evidence type="ECO:0000313" key="4">
    <source>
        <dbReference type="EMBL" id="VDN58975.1"/>
    </source>
</evidence>
<name>A0A0N4UCY2_DRAME</name>
<feature type="compositionally biased region" description="Basic and acidic residues" evidence="2">
    <location>
        <begin position="168"/>
        <end position="207"/>
    </location>
</feature>
<evidence type="ECO:0000313" key="6">
    <source>
        <dbReference type="Proteomes" id="UP000274756"/>
    </source>
</evidence>
<dbReference type="Pfam" id="PF16294">
    <property type="entry name" value="RSB_motif"/>
    <property type="match status" value="1"/>
</dbReference>
<dbReference type="InterPro" id="IPR052793">
    <property type="entry name" value="EJC-associated_protein"/>
</dbReference>
<accession>A0A0N4UCY2</accession>
<dbReference type="AlphaFoldDB" id="A0A0N4UCY2"/>
<dbReference type="InterPro" id="IPR000504">
    <property type="entry name" value="RRM_dom"/>
</dbReference>
<dbReference type="GO" id="GO:0003723">
    <property type="term" value="F:RNA binding"/>
    <property type="evidence" value="ECO:0007669"/>
    <property type="project" value="UniProtKB-UniRule"/>
</dbReference>
<reference evidence="4 6" key="2">
    <citation type="submission" date="2018-11" db="EMBL/GenBank/DDBJ databases">
        <authorList>
            <consortium name="Pathogen Informatics"/>
        </authorList>
    </citation>
    <scope>NUCLEOTIDE SEQUENCE [LARGE SCALE GENOMIC DNA]</scope>
</reference>
<reference evidence="7" key="1">
    <citation type="submission" date="2017-02" db="UniProtKB">
        <authorList>
            <consortium name="WormBaseParasite"/>
        </authorList>
    </citation>
    <scope>IDENTIFICATION</scope>
</reference>
<dbReference type="PANTHER" id="PTHR46589:SF1">
    <property type="entry name" value="APOPTOTIC CHROMATIN CONDENSATION INDUCER IN THE NUCLEUS"/>
    <property type="match status" value="1"/>
</dbReference>
<dbReference type="PANTHER" id="PTHR46589">
    <property type="entry name" value="APOPTOTIC CHROMATIN CONDENSATION INDUCER IN THE NUCLEUS"/>
    <property type="match status" value="1"/>
</dbReference>
<feature type="compositionally biased region" description="Basic and acidic residues" evidence="2">
    <location>
        <begin position="142"/>
        <end position="161"/>
    </location>
</feature>
<dbReference type="GO" id="GO:0061574">
    <property type="term" value="C:ASAP complex"/>
    <property type="evidence" value="ECO:0007669"/>
    <property type="project" value="TreeGrafter"/>
</dbReference>
<dbReference type="CDD" id="cd12432">
    <property type="entry name" value="RRM_ACINU"/>
    <property type="match status" value="1"/>
</dbReference>
<dbReference type="InterPro" id="IPR035979">
    <property type="entry name" value="RBD_domain_sf"/>
</dbReference>
<dbReference type="STRING" id="318479.A0A0N4UCY2"/>